<keyword evidence="2" id="KW-1185">Reference proteome</keyword>
<evidence type="ECO:0000313" key="2">
    <source>
        <dbReference type="Proteomes" id="UP000654918"/>
    </source>
</evidence>
<dbReference type="AlphaFoldDB" id="A0A8H6KHZ2"/>
<gene>
    <name evidence="1" type="ORF">CPLU01_06474</name>
</gene>
<dbReference type="Proteomes" id="UP000654918">
    <property type="component" value="Unassembled WGS sequence"/>
</dbReference>
<organism evidence="1 2">
    <name type="scientific">Colletotrichum plurivorum</name>
    <dbReference type="NCBI Taxonomy" id="2175906"/>
    <lineage>
        <taxon>Eukaryota</taxon>
        <taxon>Fungi</taxon>
        <taxon>Dikarya</taxon>
        <taxon>Ascomycota</taxon>
        <taxon>Pezizomycotina</taxon>
        <taxon>Sordariomycetes</taxon>
        <taxon>Hypocreomycetidae</taxon>
        <taxon>Glomerellales</taxon>
        <taxon>Glomerellaceae</taxon>
        <taxon>Colletotrichum</taxon>
        <taxon>Colletotrichum orchidearum species complex</taxon>
    </lineage>
</organism>
<evidence type="ECO:0000313" key="1">
    <source>
        <dbReference type="EMBL" id="KAF6831957.1"/>
    </source>
</evidence>
<name>A0A8H6KHZ2_9PEZI</name>
<accession>A0A8H6KHZ2</accession>
<sequence length="268" mass="30906">MPDLEDISYSQEETITTVLNYYHFLAKMYLPDLLIVEPPEGGWPEITQDNLGAMKKTDEVIELLRHLPYIRNENDGVNEAYAAPHCHFANWAGRSTQVAEGRTNPEDLKLLSEGVDTQDNVPPHVVGLTLGGRDNPIILLDTELGTVHWLECPGEIRYEPLRQQVSDDPYDYAPEEEAEWRADAPAWAVVDFFEELKARFRELDFVPIGPRKVRDAWTPEHPSDEGLLDLVRGVYREHQWPDIEQFDKRACQKSLRVALKDRYPDQVW</sequence>
<protein>
    <submittedName>
        <fullName evidence="1">Uncharacterized protein</fullName>
    </submittedName>
</protein>
<reference evidence="1" key="1">
    <citation type="journal article" date="2020" name="Phytopathology">
        <title>Genome Sequence Resources of Colletotrichum truncatum, C. plurivorum, C. musicola, and C. sojae: Four Species Pathogenic to Soybean (Glycine max).</title>
        <authorList>
            <person name="Rogerio F."/>
            <person name="Boufleur T.R."/>
            <person name="Ciampi-Guillardi M."/>
            <person name="Sukno S.A."/>
            <person name="Thon M.R."/>
            <person name="Massola Junior N.S."/>
            <person name="Baroncelli R."/>
        </authorList>
    </citation>
    <scope>NUCLEOTIDE SEQUENCE</scope>
    <source>
        <strain evidence="1">LFN00145</strain>
    </source>
</reference>
<dbReference type="EMBL" id="WIGO01000075">
    <property type="protein sequence ID" value="KAF6831957.1"/>
    <property type="molecule type" value="Genomic_DNA"/>
</dbReference>
<comment type="caution">
    <text evidence="1">The sequence shown here is derived from an EMBL/GenBank/DDBJ whole genome shotgun (WGS) entry which is preliminary data.</text>
</comment>
<proteinExistence type="predicted"/>